<dbReference type="FunFam" id="1.10.10.140:FF:000001">
    <property type="entry name" value="Cytochrome c oxidase subunit 6B1"/>
    <property type="match status" value="1"/>
</dbReference>
<sequence>MVHSFSNVTKLLVGTIKNSFMGVFAVGHIELRHASGASLGVSIMTKIKNYKTAPFDSRFPTQNQTRNCQQNYLTFHHCEKAMTTKEGDVSVCEWYQHVYKSLSPITWVSTWDDHEAEGTFPRKI</sequence>
<dbReference type="Proteomes" id="UP000189704">
    <property type="component" value="Unplaced"/>
</dbReference>
<dbReference type="KEGG" id="csyr:110594497"/>
<accession>A0A3Q0DHG4</accession>
<evidence type="ECO:0000256" key="1">
    <source>
        <dbReference type="ARBA" id="ARBA00004173"/>
    </source>
</evidence>
<keyword evidence="2" id="KW-0496">Mitochondrion</keyword>
<evidence type="ECO:0000256" key="5">
    <source>
        <dbReference type="ARBA" id="ARBA00042114"/>
    </source>
</evidence>
<name>A0A3Q0DHG4_CARSF</name>
<dbReference type="OrthoDB" id="1107506at2759"/>
<comment type="subcellular location">
    <subcellularLocation>
        <location evidence="1">Mitochondrion</location>
    </subcellularLocation>
</comment>
<dbReference type="CDD" id="cd00926">
    <property type="entry name" value="Cyt_c_Oxidase_VIb"/>
    <property type="match status" value="1"/>
</dbReference>
<keyword evidence="3" id="KW-1015">Disulfide bond</keyword>
<dbReference type="GO" id="GO:0005739">
    <property type="term" value="C:mitochondrion"/>
    <property type="evidence" value="ECO:0007669"/>
    <property type="project" value="UniProtKB-SubCell"/>
</dbReference>
<evidence type="ECO:0000256" key="4">
    <source>
        <dbReference type="ARBA" id="ARBA00040060"/>
    </source>
</evidence>
<gene>
    <name evidence="7" type="primary">LOC110594497</name>
</gene>
<reference evidence="7" key="1">
    <citation type="submission" date="2025-08" db="UniProtKB">
        <authorList>
            <consortium name="RefSeq"/>
        </authorList>
    </citation>
    <scope>IDENTIFICATION</scope>
</reference>
<dbReference type="PANTHER" id="PTHR11387">
    <property type="entry name" value="CYTOCHROME C OXIDASE SUBUNIT 6B"/>
    <property type="match status" value="1"/>
</dbReference>
<protein>
    <recommendedName>
        <fullName evidence="4">Cytochrome c oxidase subunit 6B1</fullName>
    </recommendedName>
    <alternativeName>
        <fullName evidence="5">Cytochrome c oxidase subunit VIb isoform 1</fullName>
    </alternativeName>
</protein>
<organism evidence="6 7">
    <name type="scientific">Carlito syrichta</name>
    <name type="common">Philippine tarsier</name>
    <name type="synonym">Tarsius syrichta</name>
    <dbReference type="NCBI Taxonomy" id="1868482"/>
    <lineage>
        <taxon>Eukaryota</taxon>
        <taxon>Metazoa</taxon>
        <taxon>Chordata</taxon>
        <taxon>Craniata</taxon>
        <taxon>Vertebrata</taxon>
        <taxon>Euteleostomi</taxon>
        <taxon>Mammalia</taxon>
        <taxon>Eutheria</taxon>
        <taxon>Euarchontoglires</taxon>
        <taxon>Primates</taxon>
        <taxon>Haplorrhini</taxon>
        <taxon>Tarsiiformes</taxon>
        <taxon>Tarsiidae</taxon>
        <taxon>Carlito</taxon>
    </lineage>
</organism>
<dbReference type="InterPro" id="IPR048280">
    <property type="entry name" value="COX6B-like"/>
</dbReference>
<evidence type="ECO:0000313" key="7">
    <source>
        <dbReference type="RefSeq" id="XP_021562211.1"/>
    </source>
</evidence>
<dbReference type="SUPFAM" id="SSF47694">
    <property type="entry name" value="Cytochrome c oxidase subunit h"/>
    <property type="match status" value="1"/>
</dbReference>
<dbReference type="GeneID" id="110594497"/>
<dbReference type="InterPro" id="IPR003213">
    <property type="entry name" value="Cyt_c_oxidase_su6B"/>
</dbReference>
<dbReference type="GO" id="GO:0045277">
    <property type="term" value="C:respiratory chain complex IV"/>
    <property type="evidence" value="ECO:0007669"/>
    <property type="project" value="InterPro"/>
</dbReference>
<dbReference type="AlphaFoldDB" id="A0A3Q0DHG4"/>
<evidence type="ECO:0000256" key="2">
    <source>
        <dbReference type="ARBA" id="ARBA00023128"/>
    </source>
</evidence>
<evidence type="ECO:0000256" key="3">
    <source>
        <dbReference type="ARBA" id="ARBA00023157"/>
    </source>
</evidence>
<evidence type="ECO:0000313" key="6">
    <source>
        <dbReference type="Proteomes" id="UP000189704"/>
    </source>
</evidence>
<proteinExistence type="predicted"/>
<dbReference type="RefSeq" id="XP_021562211.1">
    <property type="nucleotide sequence ID" value="XM_021706536.1"/>
</dbReference>
<dbReference type="Pfam" id="PF02297">
    <property type="entry name" value="COX6B"/>
    <property type="match status" value="1"/>
</dbReference>
<keyword evidence="6" id="KW-1185">Reference proteome</keyword>
<dbReference type="InterPro" id="IPR036549">
    <property type="entry name" value="CX6/COA6-like_sf"/>
</dbReference>
<dbReference type="Gene3D" id="1.10.10.140">
    <property type="entry name" value="Cytochrome c oxidase, subunit VIb"/>
    <property type="match status" value="1"/>
</dbReference>